<proteinExistence type="predicted"/>
<reference evidence="2 3" key="1">
    <citation type="journal article" date="2014" name="Arch. Virol.">
        <title>Complete genome sequence of Tunisvirus, a new member of the proposed family Marseilleviridae.</title>
        <authorList>
            <person name="Aherfi S."/>
            <person name="Boughalmi M."/>
            <person name="Pagnier I."/>
            <person name="Fournous G."/>
            <person name="La Scola B."/>
            <person name="Raoult D."/>
            <person name="Colson P."/>
        </authorList>
    </citation>
    <scope>NUCLEOTIDE SEQUENCE [LARGE SCALE GENOMIC DNA]</scope>
    <source>
        <strain evidence="2 3">U484</strain>
    </source>
</reference>
<dbReference type="EMBL" id="KF483846">
    <property type="protein sequence ID" value="AHC54843.1"/>
    <property type="molecule type" value="Genomic_DNA"/>
</dbReference>
<protein>
    <submittedName>
        <fullName evidence="2">Uncharacterized protein</fullName>
    </submittedName>
</protein>
<evidence type="ECO:0000313" key="2">
    <source>
        <dbReference type="EMBL" id="AHC54843.1"/>
    </source>
</evidence>
<evidence type="ECO:0000256" key="1">
    <source>
        <dbReference type="SAM" id="Coils"/>
    </source>
</evidence>
<accession>V9SD78</accession>
<name>V9SD78_9VIRU</name>
<sequence>MEEVDQVIIRLLSENDQKNEQIRELEQTTKDMREQYQKALDENTVLRDRNFELLSRLLETEQKILESADNVSIL</sequence>
<organism evidence="2 3">
    <name type="scientific">Tunisvirus fontaine2</name>
    <dbReference type="NCBI Taxonomy" id="1421067"/>
    <lineage>
        <taxon>Viruses</taxon>
        <taxon>Varidnaviria</taxon>
        <taxon>Bamfordvirae</taxon>
        <taxon>Nucleocytoviricota</taxon>
        <taxon>Megaviricetes</taxon>
        <taxon>Pimascovirales</taxon>
        <taxon>Pimascovirales incertae sedis</taxon>
        <taxon>Marseilleviridae</taxon>
        <taxon>Losannavirus</taxon>
        <taxon>Losannavirus tunisense</taxon>
    </lineage>
</organism>
<feature type="coiled-coil region" evidence="1">
    <location>
        <begin position="1"/>
        <end position="42"/>
    </location>
</feature>
<evidence type="ECO:0000313" key="3">
    <source>
        <dbReference type="Proteomes" id="UP000232615"/>
    </source>
</evidence>
<dbReference type="Proteomes" id="UP000232615">
    <property type="component" value="Segment"/>
</dbReference>
<keyword evidence="1" id="KW-0175">Coiled coil</keyword>
<keyword evidence="3" id="KW-1185">Reference proteome</keyword>
<gene>
    <name evidence="2" type="ORF">TNS_ORF125</name>
</gene>